<proteinExistence type="predicted"/>
<organism evidence="1 2">
    <name type="scientific">Nitrosopumilus piranensis</name>
    <dbReference type="NCBI Taxonomy" id="1582439"/>
    <lineage>
        <taxon>Archaea</taxon>
        <taxon>Nitrososphaerota</taxon>
        <taxon>Nitrososphaeria</taxon>
        <taxon>Nitrosopumilales</taxon>
        <taxon>Nitrosopumilaceae</taxon>
        <taxon>Nitrosopumilus</taxon>
    </lineage>
</organism>
<dbReference type="AlphaFoldDB" id="A0A0C5BQY2"/>
<dbReference type="PATRIC" id="fig|1582439.9.peg.978"/>
<reference evidence="1 2" key="3">
    <citation type="journal article" date="2019" name="Int. J. Syst. Evol. Microbiol.">
        <title>Nitrosopumilus adriaticus sp. nov. and Nitrosopumilus piranensis sp. nov., two ammonia-oxidizing archaea from the Adriatic Sea and members of the class Nitrososphaeria.</title>
        <authorList>
            <person name="Bayer B."/>
            <person name="Vojvoda J."/>
            <person name="Reinthaler T."/>
            <person name="Reyes C."/>
            <person name="Pinto M."/>
            <person name="Herndl G.J."/>
        </authorList>
    </citation>
    <scope>NUCLEOTIDE SEQUENCE [LARGE SCALE GENOMIC DNA]</scope>
    <source>
        <strain evidence="1 2">D3C</strain>
    </source>
</reference>
<evidence type="ECO:0000313" key="2">
    <source>
        <dbReference type="Proteomes" id="UP000032027"/>
    </source>
</evidence>
<dbReference type="GeneID" id="41600115"/>
<name>A0A0C5BQY2_9ARCH</name>
<protein>
    <submittedName>
        <fullName evidence="1">Uncharacterized protein</fullName>
    </submittedName>
</protein>
<dbReference type="KEGG" id="nid:NPIRD3C_0951"/>
<keyword evidence="2" id="KW-1185">Reference proteome</keyword>
<dbReference type="Proteomes" id="UP000032027">
    <property type="component" value="Chromosome"/>
</dbReference>
<evidence type="ECO:0000313" key="1">
    <source>
        <dbReference type="EMBL" id="AJM92163.1"/>
    </source>
</evidence>
<accession>A0A0C5BQY2</accession>
<gene>
    <name evidence="1" type="ORF">NPIRD3C_0951</name>
</gene>
<sequence length="70" mass="8447">MTEQESYDEERVSDEFREEHHIEKGRKVIGYVEILMTEKNGIPRISFNGGRFFKHEYEKHLETPIVKKIH</sequence>
<dbReference type="EMBL" id="CP010868">
    <property type="protein sequence ID" value="AJM92163.1"/>
    <property type="molecule type" value="Genomic_DNA"/>
</dbReference>
<reference evidence="2" key="1">
    <citation type="submission" date="2015-02" db="EMBL/GenBank/DDBJ databases">
        <title>Characterization of two novel Thaumarchaeota isolated from the Northern Adriatic Sea.</title>
        <authorList>
            <person name="Bayer B."/>
            <person name="Vojvoda J."/>
            <person name="Offre P."/>
            <person name="Srivastava A."/>
            <person name="Elisabeth N."/>
            <person name="Garcia J.A.L."/>
            <person name="Schleper C."/>
            <person name="Herndl G.J."/>
        </authorList>
    </citation>
    <scope>NUCLEOTIDE SEQUENCE [LARGE SCALE GENOMIC DNA]</scope>
    <source>
        <strain evidence="2">D3C</strain>
    </source>
</reference>
<dbReference type="STRING" id="1582439.NPIRD3C_0951"/>
<reference evidence="1 2" key="2">
    <citation type="journal article" date="2016" name="ISME J.">
        <title>Physiological and genomic characterization of two novel marine thaumarchaeal strains indicates niche differentiation.</title>
        <authorList>
            <person name="Bayer B."/>
            <person name="Vojvoda J."/>
            <person name="Offre P."/>
            <person name="Alves R.J."/>
            <person name="Elisabeth N.H."/>
            <person name="Garcia J.A."/>
            <person name="Volland J.M."/>
            <person name="Srivastava A."/>
            <person name="Schleper C."/>
            <person name="Herndl G.J."/>
        </authorList>
    </citation>
    <scope>NUCLEOTIDE SEQUENCE [LARGE SCALE GENOMIC DNA]</scope>
    <source>
        <strain evidence="1 2">D3C</strain>
    </source>
</reference>
<dbReference type="RefSeq" id="WP_148703061.1">
    <property type="nucleotide sequence ID" value="NZ_CP010868.1"/>
</dbReference>
<dbReference type="HOGENOM" id="CLU_2747975_0_0_2"/>